<keyword evidence="3" id="KW-0378">Hydrolase</keyword>
<protein>
    <submittedName>
        <fullName evidence="3">Putative beta-jelly-roll-type glycoside hydrolase</fullName>
    </submittedName>
</protein>
<dbReference type="AlphaFoldDB" id="A0A5C1AGH3"/>
<dbReference type="Gene3D" id="2.60.120.560">
    <property type="entry name" value="Exo-inulinase, domain 1"/>
    <property type="match status" value="2"/>
</dbReference>
<accession>A0A5C1AGH3</accession>
<dbReference type="OrthoDB" id="257393at2"/>
<keyword evidence="1" id="KW-0732">Signal</keyword>
<feature type="chain" id="PRO_5022724061" evidence="1">
    <location>
        <begin position="21"/>
        <end position="435"/>
    </location>
</feature>
<evidence type="ECO:0000313" key="4">
    <source>
        <dbReference type="Proteomes" id="UP000324974"/>
    </source>
</evidence>
<feature type="signal peptide" evidence="1">
    <location>
        <begin position="1"/>
        <end position="20"/>
    </location>
</feature>
<proteinExistence type="predicted"/>
<evidence type="ECO:0000256" key="1">
    <source>
        <dbReference type="SAM" id="SignalP"/>
    </source>
</evidence>
<dbReference type="RefSeq" id="WP_149111740.1">
    <property type="nucleotide sequence ID" value="NZ_CP042425.1"/>
</dbReference>
<feature type="domain" description="3-keto-alpha-glucoside-1,2-lyase/3-keto-2-hydroxy-glucal hydratase" evidence="2">
    <location>
        <begin position="26"/>
        <end position="231"/>
    </location>
</feature>
<reference evidence="4" key="1">
    <citation type="submission" date="2019-08" db="EMBL/GenBank/DDBJ databases">
        <title>Limnoglobus roseus gen. nov., sp. nov., a novel freshwater planctomycete with a giant genome from the family Gemmataceae.</title>
        <authorList>
            <person name="Kulichevskaya I.S."/>
            <person name="Naumoff D.G."/>
            <person name="Miroshnikov K."/>
            <person name="Ivanova A."/>
            <person name="Philippov D.A."/>
            <person name="Hakobyan A."/>
            <person name="Rijpstra I.C."/>
            <person name="Sinninghe Damste J.S."/>
            <person name="Liesack W."/>
            <person name="Dedysh S.N."/>
        </authorList>
    </citation>
    <scope>NUCLEOTIDE SEQUENCE [LARGE SCALE GENOMIC DNA]</scope>
    <source>
        <strain evidence="4">PX52</strain>
    </source>
</reference>
<dbReference type="InterPro" id="IPR010496">
    <property type="entry name" value="AL/BT2_dom"/>
</dbReference>
<evidence type="ECO:0000259" key="2">
    <source>
        <dbReference type="Pfam" id="PF06439"/>
    </source>
</evidence>
<dbReference type="GO" id="GO:0016787">
    <property type="term" value="F:hydrolase activity"/>
    <property type="evidence" value="ECO:0007669"/>
    <property type="project" value="UniProtKB-KW"/>
</dbReference>
<dbReference type="Proteomes" id="UP000324974">
    <property type="component" value="Chromosome"/>
</dbReference>
<feature type="domain" description="3-keto-alpha-glucoside-1,2-lyase/3-keto-2-hydroxy-glucal hydratase" evidence="2">
    <location>
        <begin position="250"/>
        <end position="431"/>
    </location>
</feature>
<name>A0A5C1AGH3_9BACT</name>
<dbReference type="EMBL" id="CP042425">
    <property type="protein sequence ID" value="QEL17086.1"/>
    <property type="molecule type" value="Genomic_DNA"/>
</dbReference>
<evidence type="ECO:0000313" key="3">
    <source>
        <dbReference type="EMBL" id="QEL17086.1"/>
    </source>
</evidence>
<dbReference type="KEGG" id="lrs:PX52LOC_04062"/>
<sequence>MRRITLAILFLLLAPFAASAVEPPTGFTALFNGKDLTGWHGWAIHGKGAAPQDLAKLTPEEQAKKVEEWTADAKKHWSVQNEELVNDGHGAYLATDKDYGDYELLIEYKTVAKADSGIYLKNTPQVQIWDSTEADPTGLGKKFGSGGLWNNTKYKQGKDPLVLADKPLGEWNKFRIVQLGSITTIYLNDKLVVDHAMLESYFDKANPLPKVGKFLLQTHGGEIRWRNIFLKEFTPAEANAMLEKKASEGLTPIFDGKTLDGWAGAVENYEVVDGAIVCKPKKGGVLHTKGEYADFVTTFEFKLPKNGNNGLAIRYPGSGDTAYVGMCELQVLDDDYKGIDPRQAHGSAYGMIAAKRGYQRPIGEWNFEKVTIKGSTIQVELNGNLILDGDLSKVKEPYMANSPHPGKDRTTGYFGLAGHNDPVAFRNIKIKALSK</sequence>
<keyword evidence="4" id="KW-1185">Reference proteome</keyword>
<dbReference type="Pfam" id="PF06439">
    <property type="entry name" value="3keto-disac_hyd"/>
    <property type="match status" value="2"/>
</dbReference>
<gene>
    <name evidence="3" type="ORF">PX52LOC_04062</name>
</gene>
<organism evidence="3 4">
    <name type="scientific">Limnoglobus roseus</name>
    <dbReference type="NCBI Taxonomy" id="2598579"/>
    <lineage>
        <taxon>Bacteria</taxon>
        <taxon>Pseudomonadati</taxon>
        <taxon>Planctomycetota</taxon>
        <taxon>Planctomycetia</taxon>
        <taxon>Gemmatales</taxon>
        <taxon>Gemmataceae</taxon>
        <taxon>Limnoglobus</taxon>
    </lineage>
</organism>